<comment type="caution">
    <text evidence="1">The sequence shown here is derived from an EMBL/GenBank/DDBJ whole genome shotgun (WGS) entry which is preliminary data.</text>
</comment>
<evidence type="ECO:0000313" key="1">
    <source>
        <dbReference type="EMBL" id="OHV21223.1"/>
    </source>
</evidence>
<gene>
    <name evidence="1" type="ORF">BBK14_08095</name>
</gene>
<dbReference type="EMBL" id="MAXA01000257">
    <property type="protein sequence ID" value="OHV21223.1"/>
    <property type="molecule type" value="Genomic_DNA"/>
</dbReference>
<dbReference type="RefSeq" id="WP_071066565.1">
    <property type="nucleotide sequence ID" value="NZ_MAXA01000257.1"/>
</dbReference>
<name>A0A1S1PE96_9ACTN</name>
<dbReference type="OrthoDB" id="3216904at2"/>
<proteinExistence type="predicted"/>
<dbReference type="Proteomes" id="UP000179769">
    <property type="component" value="Unassembled WGS sequence"/>
</dbReference>
<dbReference type="AlphaFoldDB" id="A0A1S1PE96"/>
<keyword evidence="2" id="KW-1185">Reference proteome</keyword>
<sequence>MFKSAVTPDTATIPAGLSALDHALARRASADGDLVSGAYVHNSGPCMFRPRRFSPASASRLTDAKN</sequence>
<organism evidence="1 2">
    <name type="scientific">Parafrankia soli</name>
    <dbReference type="NCBI Taxonomy" id="2599596"/>
    <lineage>
        <taxon>Bacteria</taxon>
        <taxon>Bacillati</taxon>
        <taxon>Actinomycetota</taxon>
        <taxon>Actinomycetes</taxon>
        <taxon>Frankiales</taxon>
        <taxon>Frankiaceae</taxon>
        <taxon>Parafrankia</taxon>
    </lineage>
</organism>
<evidence type="ECO:0000313" key="2">
    <source>
        <dbReference type="Proteomes" id="UP000179769"/>
    </source>
</evidence>
<accession>A0A1S1PE96</accession>
<reference evidence="2" key="1">
    <citation type="submission" date="2016-07" db="EMBL/GenBank/DDBJ databases">
        <title>Frankia sp. NRRL B-16219 Genome sequencing.</title>
        <authorList>
            <person name="Ghodhbane-Gtari F."/>
            <person name="Swanson E."/>
            <person name="Gueddou A."/>
            <person name="Louati M."/>
            <person name="Nouioui I."/>
            <person name="Hezbri K."/>
            <person name="Abebe-Akele F."/>
            <person name="Simpson S."/>
            <person name="Morris K."/>
            <person name="Thomas K."/>
            <person name="Gtari M."/>
            <person name="Tisa L.S."/>
        </authorList>
    </citation>
    <scope>NUCLEOTIDE SEQUENCE [LARGE SCALE GENOMIC DNA]</scope>
    <source>
        <strain evidence="2">NRRL B-16219</strain>
    </source>
</reference>
<protein>
    <submittedName>
        <fullName evidence="1">Uncharacterized protein</fullName>
    </submittedName>
</protein>